<evidence type="ECO:0000313" key="1">
    <source>
        <dbReference type="EMBL" id="GMT25918.1"/>
    </source>
</evidence>
<evidence type="ECO:0000313" key="2">
    <source>
        <dbReference type="Proteomes" id="UP001432322"/>
    </source>
</evidence>
<dbReference type="AlphaFoldDB" id="A0AAV5W638"/>
<accession>A0AAV5W638</accession>
<proteinExistence type="predicted"/>
<dbReference type="EMBL" id="BTSY01000004">
    <property type="protein sequence ID" value="GMT25918.1"/>
    <property type="molecule type" value="Genomic_DNA"/>
</dbReference>
<feature type="non-terminal residue" evidence="1">
    <location>
        <position position="1"/>
    </location>
</feature>
<dbReference type="Proteomes" id="UP001432322">
    <property type="component" value="Unassembled WGS sequence"/>
</dbReference>
<keyword evidence="2" id="KW-1185">Reference proteome</keyword>
<organism evidence="1 2">
    <name type="scientific">Pristionchus fissidentatus</name>
    <dbReference type="NCBI Taxonomy" id="1538716"/>
    <lineage>
        <taxon>Eukaryota</taxon>
        <taxon>Metazoa</taxon>
        <taxon>Ecdysozoa</taxon>
        <taxon>Nematoda</taxon>
        <taxon>Chromadorea</taxon>
        <taxon>Rhabditida</taxon>
        <taxon>Rhabditina</taxon>
        <taxon>Diplogasteromorpha</taxon>
        <taxon>Diplogasteroidea</taxon>
        <taxon>Neodiplogasteridae</taxon>
        <taxon>Pristionchus</taxon>
    </lineage>
</organism>
<comment type="caution">
    <text evidence="1">The sequence shown here is derived from an EMBL/GenBank/DDBJ whole genome shotgun (WGS) entry which is preliminary data.</text>
</comment>
<gene>
    <name evidence="1" type="ORF">PFISCL1PPCAC_17215</name>
</gene>
<sequence>LHFISNDRAKNIQLFDYSNLLYNNSGNFLQFGLGVGLLEDVGELLEHHDVALCLGLTRHECLNWVQFARCQLDENGVFHSDRHGWLGAIARFTLVDIAWGRLEVHRPLAHGLAVLENFIQNDAVDLLEVGPVARQLLLDGLEENGRQNIIGHG</sequence>
<protein>
    <submittedName>
        <fullName evidence="1">Uncharacterized protein</fullName>
    </submittedName>
</protein>
<reference evidence="1" key="1">
    <citation type="submission" date="2023-10" db="EMBL/GenBank/DDBJ databases">
        <title>Genome assembly of Pristionchus species.</title>
        <authorList>
            <person name="Yoshida K."/>
            <person name="Sommer R.J."/>
        </authorList>
    </citation>
    <scope>NUCLEOTIDE SEQUENCE</scope>
    <source>
        <strain evidence="1">RS5133</strain>
    </source>
</reference>
<name>A0AAV5W638_9BILA</name>